<sequence length="149" mass="15942">MAACVMCTSASKDDTPPLCPCVRGCPDWSFSALAHHDIVCVLCFPHPECACRALWLGWPPAGNETFRSIYPPPCRRSGGEAEGGDAWIRGVAAASSGRPAGRRVVCPLDRQQVDAALDSCALLWCVDKVAGVRGKSESTQAWYAACTRM</sequence>
<dbReference type="EMBL" id="CM008050">
    <property type="protein sequence ID" value="PVH37583.1"/>
    <property type="molecule type" value="Genomic_DNA"/>
</dbReference>
<reference evidence="1" key="1">
    <citation type="submission" date="2018-04" db="EMBL/GenBank/DDBJ databases">
        <title>WGS assembly of Panicum hallii.</title>
        <authorList>
            <person name="Lovell J."/>
            <person name="Jenkins J."/>
            <person name="Lowry D."/>
            <person name="Mamidi S."/>
            <person name="Sreedasyam A."/>
            <person name="Weng X."/>
            <person name="Barry K."/>
            <person name="Bonette J."/>
            <person name="Campitelli B."/>
            <person name="Daum C."/>
            <person name="Gordon S."/>
            <person name="Gould B."/>
            <person name="Lipzen A."/>
            <person name="Macqueen A."/>
            <person name="Palacio-Mejia J."/>
            <person name="Plott C."/>
            <person name="Shakirov E."/>
            <person name="Shu S."/>
            <person name="Yoshinaga Y."/>
            <person name="Zane M."/>
            <person name="Rokhsar D."/>
            <person name="Grimwood J."/>
            <person name="Schmutz J."/>
            <person name="Juenger T."/>
        </authorList>
    </citation>
    <scope>NUCLEOTIDE SEQUENCE [LARGE SCALE GENOMIC DNA]</scope>
    <source>
        <strain evidence="1">FIL2</strain>
    </source>
</reference>
<organism evidence="1">
    <name type="scientific">Panicum hallii</name>
    <dbReference type="NCBI Taxonomy" id="206008"/>
    <lineage>
        <taxon>Eukaryota</taxon>
        <taxon>Viridiplantae</taxon>
        <taxon>Streptophyta</taxon>
        <taxon>Embryophyta</taxon>
        <taxon>Tracheophyta</taxon>
        <taxon>Spermatophyta</taxon>
        <taxon>Magnoliopsida</taxon>
        <taxon>Liliopsida</taxon>
        <taxon>Poales</taxon>
        <taxon>Poaceae</taxon>
        <taxon>PACMAD clade</taxon>
        <taxon>Panicoideae</taxon>
        <taxon>Panicodae</taxon>
        <taxon>Paniceae</taxon>
        <taxon>Panicinae</taxon>
        <taxon>Panicum</taxon>
        <taxon>Panicum sect. Panicum</taxon>
    </lineage>
</organism>
<dbReference type="AlphaFoldDB" id="A0A2T8IIS8"/>
<accession>A0A2T8IIS8</accession>
<name>A0A2T8IIS8_9POAL</name>
<evidence type="ECO:0000313" key="1">
    <source>
        <dbReference type="EMBL" id="PVH37583.1"/>
    </source>
</evidence>
<protein>
    <submittedName>
        <fullName evidence="1">Uncharacterized protein</fullName>
    </submittedName>
</protein>
<proteinExistence type="predicted"/>
<dbReference type="Proteomes" id="UP000243499">
    <property type="component" value="Chromosome 5"/>
</dbReference>
<gene>
    <name evidence="1" type="ORF">PAHAL_5G037200</name>
</gene>
<dbReference type="Gramene" id="PVH37583">
    <property type="protein sequence ID" value="PVH37583"/>
    <property type="gene ID" value="PAHAL_5G037200"/>
</dbReference>